<dbReference type="SUPFAM" id="SSF82282">
    <property type="entry name" value="Homocysteine S-methyltransferase"/>
    <property type="match status" value="1"/>
</dbReference>
<dbReference type="PROSITE" id="PS50970">
    <property type="entry name" value="HCY"/>
    <property type="match status" value="1"/>
</dbReference>
<keyword evidence="4 6" id="KW-0862">Zinc</keyword>
<dbReference type="GO" id="GO:0033528">
    <property type="term" value="P:S-methylmethionine cycle"/>
    <property type="evidence" value="ECO:0007669"/>
    <property type="project" value="TreeGrafter"/>
</dbReference>
<reference evidence="8 9" key="1">
    <citation type="journal article" date="2024" name="BMC Genomics">
        <title>De novo assembly and annotation of Popillia japonica's genome with initial clues to its potential as an invasive pest.</title>
        <authorList>
            <person name="Cucini C."/>
            <person name="Boschi S."/>
            <person name="Funari R."/>
            <person name="Cardaioli E."/>
            <person name="Iannotti N."/>
            <person name="Marturano G."/>
            <person name="Paoli F."/>
            <person name="Bruttini M."/>
            <person name="Carapelli A."/>
            <person name="Frati F."/>
            <person name="Nardi F."/>
        </authorList>
    </citation>
    <scope>NUCLEOTIDE SEQUENCE [LARGE SCALE GENOMIC DNA]</scope>
    <source>
        <strain evidence="8">DMR45628</strain>
    </source>
</reference>
<dbReference type="PANTHER" id="PTHR46015">
    <property type="entry name" value="ZGC:172121"/>
    <property type="match status" value="1"/>
</dbReference>
<dbReference type="InterPro" id="IPR017226">
    <property type="entry name" value="BHMT-like"/>
</dbReference>
<dbReference type="Gene3D" id="3.20.20.330">
    <property type="entry name" value="Homocysteine-binding-like domain"/>
    <property type="match status" value="1"/>
</dbReference>
<dbReference type="PANTHER" id="PTHR46015:SF1">
    <property type="entry name" value="HOMOCYSTEINE S-METHYLTRANSFERASE-LIKE ISOFORM 1"/>
    <property type="match status" value="1"/>
</dbReference>
<evidence type="ECO:0000313" key="8">
    <source>
        <dbReference type="EMBL" id="KAK9737845.1"/>
    </source>
</evidence>
<name>A0AAW1LVG7_POPJA</name>
<gene>
    <name evidence="8" type="ORF">QE152_g10331</name>
</gene>
<feature type="domain" description="Hcy-binding" evidence="7">
    <location>
        <begin position="1"/>
        <end position="306"/>
    </location>
</feature>
<evidence type="ECO:0000256" key="2">
    <source>
        <dbReference type="ARBA" id="ARBA00022679"/>
    </source>
</evidence>
<comment type="caution">
    <text evidence="8">The sequence shown here is derived from an EMBL/GenBank/DDBJ whole genome shotgun (WGS) entry which is preliminary data.</text>
</comment>
<dbReference type="FunFam" id="3.20.20.330:FF:000002">
    <property type="entry name" value="Homocysteine S-methyltransferase"/>
    <property type="match status" value="1"/>
</dbReference>
<keyword evidence="9" id="KW-1185">Reference proteome</keyword>
<evidence type="ECO:0000256" key="6">
    <source>
        <dbReference type="PROSITE-ProRule" id="PRU00333"/>
    </source>
</evidence>
<dbReference type="PIRSF" id="PIRSF037505">
    <property type="entry name" value="Betaine_HMT"/>
    <property type="match status" value="1"/>
</dbReference>
<proteinExistence type="predicted"/>
<dbReference type="NCBIfam" id="NF007020">
    <property type="entry name" value="PRK09485.1"/>
    <property type="match status" value="1"/>
</dbReference>
<sequence>MMEIKLLDGGFGSQIGKRINRTIDDDVLWSARLLSTNKAEVINTHLDFLQAGANIISTNTYQASIDGFVKYLNLSERESYDLIKEAVGLARKAISIYKSRNNIENTNILVAGSVGPYGAFLHDGSEYTGNYKDSISSSILNEWHKPRISALIEGGIDLLAFETIPCEKEAVVLLSILKEFPNMKAWLSFNCKDGKSIASGEAFQETLKKCYKMNPNQLLAVGANCIAPEIVEQLFCDINMGEGNPMPLLVYPNSGEFYNKEVGWHGGVKGKSVENYVESWLNMGITWIGGCCRMYAENISKIGEVILKWRMQHSK</sequence>
<dbReference type="Proteomes" id="UP001458880">
    <property type="component" value="Unassembled WGS sequence"/>
</dbReference>
<protein>
    <submittedName>
        <fullName evidence="8">Homocysteine S-methyltransferase</fullName>
    </submittedName>
</protein>
<comment type="pathway">
    <text evidence="5">Amino-acid biosynthesis; L-methionine biosynthesis via de novo pathway.</text>
</comment>
<evidence type="ECO:0000313" key="9">
    <source>
        <dbReference type="Proteomes" id="UP001458880"/>
    </source>
</evidence>
<comment type="cofactor">
    <cofactor evidence="6">
        <name>Zn(2+)</name>
        <dbReference type="ChEBI" id="CHEBI:29105"/>
    </cofactor>
</comment>
<dbReference type="InterPro" id="IPR036589">
    <property type="entry name" value="HCY_dom_sf"/>
</dbReference>
<keyword evidence="2 6" id="KW-0808">Transferase</keyword>
<dbReference type="InterPro" id="IPR051486">
    <property type="entry name" value="Hcy_S-methyltransferase"/>
</dbReference>
<keyword evidence="3 6" id="KW-0479">Metal-binding</keyword>
<dbReference type="GO" id="GO:0008270">
    <property type="term" value="F:zinc ion binding"/>
    <property type="evidence" value="ECO:0007669"/>
    <property type="project" value="InterPro"/>
</dbReference>
<dbReference type="AlphaFoldDB" id="A0AAW1LVG7"/>
<dbReference type="GO" id="GO:0008898">
    <property type="term" value="F:S-adenosylmethionine-homocysteine S-methyltransferase activity"/>
    <property type="evidence" value="ECO:0007669"/>
    <property type="project" value="TreeGrafter"/>
</dbReference>
<accession>A0AAW1LVG7</accession>
<feature type="binding site" evidence="6">
    <location>
        <position position="225"/>
    </location>
    <ligand>
        <name>Zn(2+)</name>
        <dbReference type="ChEBI" id="CHEBI:29105"/>
    </ligand>
</feature>
<keyword evidence="1 6" id="KW-0489">Methyltransferase</keyword>
<dbReference type="GO" id="GO:0032259">
    <property type="term" value="P:methylation"/>
    <property type="evidence" value="ECO:0007669"/>
    <property type="project" value="UniProtKB-KW"/>
</dbReference>
<feature type="binding site" evidence="6">
    <location>
        <position position="292"/>
    </location>
    <ligand>
        <name>Zn(2+)</name>
        <dbReference type="ChEBI" id="CHEBI:29105"/>
    </ligand>
</feature>
<dbReference type="EMBL" id="JASPKY010000094">
    <property type="protein sequence ID" value="KAK9737845.1"/>
    <property type="molecule type" value="Genomic_DNA"/>
</dbReference>
<dbReference type="GO" id="GO:0009086">
    <property type="term" value="P:methionine biosynthetic process"/>
    <property type="evidence" value="ECO:0007669"/>
    <property type="project" value="InterPro"/>
</dbReference>
<dbReference type="Pfam" id="PF02574">
    <property type="entry name" value="S-methyl_trans"/>
    <property type="match status" value="1"/>
</dbReference>
<feature type="binding site" evidence="6">
    <location>
        <position position="291"/>
    </location>
    <ligand>
        <name>Zn(2+)</name>
        <dbReference type="ChEBI" id="CHEBI:29105"/>
    </ligand>
</feature>
<evidence type="ECO:0000256" key="4">
    <source>
        <dbReference type="ARBA" id="ARBA00022833"/>
    </source>
</evidence>
<dbReference type="InterPro" id="IPR003726">
    <property type="entry name" value="HCY_dom"/>
</dbReference>
<evidence type="ECO:0000256" key="3">
    <source>
        <dbReference type="ARBA" id="ARBA00022723"/>
    </source>
</evidence>
<evidence type="ECO:0000259" key="7">
    <source>
        <dbReference type="PROSITE" id="PS50970"/>
    </source>
</evidence>
<evidence type="ECO:0000256" key="5">
    <source>
        <dbReference type="ARBA" id="ARBA00034478"/>
    </source>
</evidence>
<evidence type="ECO:0000256" key="1">
    <source>
        <dbReference type="ARBA" id="ARBA00022603"/>
    </source>
</evidence>
<organism evidence="8 9">
    <name type="scientific">Popillia japonica</name>
    <name type="common">Japanese beetle</name>
    <dbReference type="NCBI Taxonomy" id="7064"/>
    <lineage>
        <taxon>Eukaryota</taxon>
        <taxon>Metazoa</taxon>
        <taxon>Ecdysozoa</taxon>
        <taxon>Arthropoda</taxon>
        <taxon>Hexapoda</taxon>
        <taxon>Insecta</taxon>
        <taxon>Pterygota</taxon>
        <taxon>Neoptera</taxon>
        <taxon>Endopterygota</taxon>
        <taxon>Coleoptera</taxon>
        <taxon>Polyphaga</taxon>
        <taxon>Scarabaeiformia</taxon>
        <taxon>Scarabaeidae</taxon>
        <taxon>Rutelinae</taxon>
        <taxon>Popillia</taxon>
    </lineage>
</organism>